<dbReference type="Proteomes" id="UP000183287">
    <property type="component" value="Unassembled WGS sequence"/>
</dbReference>
<dbReference type="OrthoDB" id="8545738at2"/>
<accession>A0A1I4UQ54</accession>
<organism evidence="1 2">
    <name type="scientific">Nitrosomonas communis</name>
    <dbReference type="NCBI Taxonomy" id="44574"/>
    <lineage>
        <taxon>Bacteria</taxon>
        <taxon>Pseudomonadati</taxon>
        <taxon>Pseudomonadota</taxon>
        <taxon>Betaproteobacteria</taxon>
        <taxon>Nitrosomonadales</taxon>
        <taxon>Nitrosomonadaceae</taxon>
        <taxon>Nitrosomonas</taxon>
    </lineage>
</organism>
<evidence type="ECO:0000313" key="1">
    <source>
        <dbReference type="EMBL" id="SFM91096.1"/>
    </source>
</evidence>
<protein>
    <submittedName>
        <fullName evidence="1">Uncharacterized protein</fullName>
    </submittedName>
</protein>
<keyword evidence="2" id="KW-1185">Reference proteome</keyword>
<reference evidence="2" key="1">
    <citation type="submission" date="2016-10" db="EMBL/GenBank/DDBJ databases">
        <authorList>
            <person name="Varghese N."/>
            <person name="Submissions S."/>
        </authorList>
    </citation>
    <scope>NUCLEOTIDE SEQUENCE [LARGE SCALE GENOMIC DNA]</scope>
    <source>
        <strain evidence="2">Nm44</strain>
    </source>
</reference>
<gene>
    <name evidence="1" type="ORF">SAMN05421863_106816</name>
</gene>
<proteinExistence type="predicted"/>
<dbReference type="RefSeq" id="WP_074906785.1">
    <property type="nucleotide sequence ID" value="NZ_FOUB01000068.1"/>
</dbReference>
<name>A0A1I4UQ54_9PROT</name>
<sequence length="218" mass="23598">MAINRKPKIPTNKSTKTLNVTLKKGENQERKFAEIKLSPTILNTITAQTFIKPLAGEIGLEEAVMVMNEKAEKVNNGDLSDLEATLTAQVVSLNSIFNAMANHAADNMGQYLNAAESYMRLALKAQAQCARTIEILAAIKTPPVVFAKQANIAHGHQQINNDPSYTHAGKSINSSNELLSEANHAPLDTGGTIETGRVNQELATVETFDRGKNASRQS</sequence>
<dbReference type="EMBL" id="FOUB01000068">
    <property type="protein sequence ID" value="SFM91096.1"/>
    <property type="molecule type" value="Genomic_DNA"/>
</dbReference>
<dbReference type="AlphaFoldDB" id="A0A1I4UQ54"/>
<evidence type="ECO:0000313" key="2">
    <source>
        <dbReference type="Proteomes" id="UP000183287"/>
    </source>
</evidence>